<organism evidence="5 6">
    <name type="scientific">Streptomyces mauvecolor</name>
    <dbReference type="NCBI Taxonomy" id="58345"/>
    <lineage>
        <taxon>Bacteria</taxon>
        <taxon>Bacillati</taxon>
        <taxon>Actinomycetota</taxon>
        <taxon>Actinomycetes</taxon>
        <taxon>Kitasatosporales</taxon>
        <taxon>Streptomycetaceae</taxon>
        <taxon>Streptomyces</taxon>
    </lineage>
</organism>
<protein>
    <submittedName>
        <fullName evidence="5">JmjC domain-containing protein</fullName>
    </submittedName>
</protein>
<evidence type="ECO:0000256" key="2">
    <source>
        <dbReference type="ARBA" id="ARBA00022723"/>
    </source>
</evidence>
<dbReference type="RefSeq" id="WP_344374046.1">
    <property type="nucleotide sequence ID" value="NZ_BAAASQ010000008.1"/>
</dbReference>
<accession>A0ABV9UWY7</accession>
<keyword evidence="6" id="KW-1185">Reference proteome</keyword>
<evidence type="ECO:0000256" key="1">
    <source>
        <dbReference type="ARBA" id="ARBA00001954"/>
    </source>
</evidence>
<evidence type="ECO:0000313" key="5">
    <source>
        <dbReference type="EMBL" id="MFC4960349.1"/>
    </source>
</evidence>
<feature type="domain" description="JmjC" evidence="4">
    <location>
        <begin position="90"/>
        <end position="237"/>
    </location>
</feature>
<dbReference type="PANTHER" id="PTHR13096">
    <property type="entry name" value="MINA53 MYC INDUCED NUCLEAR ANTIGEN"/>
    <property type="match status" value="1"/>
</dbReference>
<evidence type="ECO:0000259" key="4">
    <source>
        <dbReference type="PROSITE" id="PS51184"/>
    </source>
</evidence>
<name>A0ABV9UWY7_9ACTN</name>
<gene>
    <name evidence="5" type="ORF">ACFPFX_29035</name>
</gene>
<keyword evidence="2" id="KW-0479">Metal-binding</keyword>
<dbReference type="PROSITE" id="PS51184">
    <property type="entry name" value="JMJC"/>
    <property type="match status" value="1"/>
</dbReference>
<dbReference type="PANTHER" id="PTHR13096:SF8">
    <property type="entry name" value="RIBOSOMAL OXYGENASE 1"/>
    <property type="match status" value="1"/>
</dbReference>
<proteinExistence type="predicted"/>
<dbReference type="EMBL" id="JBHSIZ010000036">
    <property type="protein sequence ID" value="MFC4960349.1"/>
    <property type="molecule type" value="Genomic_DNA"/>
</dbReference>
<evidence type="ECO:0000313" key="6">
    <source>
        <dbReference type="Proteomes" id="UP001595834"/>
    </source>
</evidence>
<dbReference type="SUPFAM" id="SSF51197">
    <property type="entry name" value="Clavaminate synthase-like"/>
    <property type="match status" value="1"/>
</dbReference>
<dbReference type="Gene3D" id="2.60.120.650">
    <property type="entry name" value="Cupin"/>
    <property type="match status" value="1"/>
</dbReference>
<comment type="caution">
    <text evidence="5">The sequence shown here is derived from an EMBL/GenBank/DDBJ whole genome shotgun (WGS) entry which is preliminary data.</text>
</comment>
<sequence>MSASDSLSNILDGPDGLRSRFGGAEVAIIRNCIAPEDFITRNAIDSLLHRSLLRWPYFSVFKEGVKPALGELTESRSVNGRTSSGYASAGVSRHLDNGATLKLNQVEDWHRGTRDLLRGIESALPVEAKAFVFLTPQDNTGMLPHRDGSHVLVIQLEGRKEWHLYDPGVVPRSDSGLDVDITAPPRIEVLEPGDVMYLPHGYPHAATAVGGWSLHLTYTLTEPTPQALVRAVVDSWLSSPAGEDLAARSAGLTAEQRVGEVSESVAALLGTLDDATVVQNALATMRGRRVT</sequence>
<dbReference type="InterPro" id="IPR003347">
    <property type="entry name" value="JmjC_dom"/>
</dbReference>
<dbReference type="Pfam" id="PF08007">
    <property type="entry name" value="JmjC_2"/>
    <property type="match status" value="1"/>
</dbReference>
<dbReference type="Proteomes" id="UP001595834">
    <property type="component" value="Unassembled WGS sequence"/>
</dbReference>
<comment type="cofactor">
    <cofactor evidence="1">
        <name>Fe(2+)</name>
        <dbReference type="ChEBI" id="CHEBI:29033"/>
    </cofactor>
</comment>
<evidence type="ECO:0000256" key="3">
    <source>
        <dbReference type="ARBA" id="ARBA00023004"/>
    </source>
</evidence>
<reference evidence="6" key="1">
    <citation type="journal article" date="2019" name="Int. J. Syst. Evol. Microbiol.">
        <title>The Global Catalogue of Microorganisms (GCM) 10K type strain sequencing project: providing services to taxonomists for standard genome sequencing and annotation.</title>
        <authorList>
            <consortium name="The Broad Institute Genomics Platform"/>
            <consortium name="The Broad Institute Genome Sequencing Center for Infectious Disease"/>
            <person name="Wu L."/>
            <person name="Ma J."/>
        </authorList>
    </citation>
    <scope>NUCLEOTIDE SEQUENCE [LARGE SCALE GENOMIC DNA]</scope>
    <source>
        <strain evidence="6">CCM 7224</strain>
    </source>
</reference>
<keyword evidence="3" id="KW-0408">Iron</keyword>
<dbReference type="InterPro" id="IPR039994">
    <property type="entry name" value="NO66-like"/>
</dbReference>